<evidence type="ECO:0000313" key="2">
    <source>
        <dbReference type="Proteomes" id="UP000003150"/>
    </source>
</evidence>
<dbReference type="HOGENOM" id="CLU_3179183_0_0_11"/>
<dbReference type="AlphaFoldDB" id="D4TX84"/>
<sequence>MAGLNAPFGARCFLTSTTGTGETFLRASQCTFWRSVLSDTRVLRVA</sequence>
<protein>
    <submittedName>
        <fullName evidence="1">Uncharacterized protein</fullName>
    </submittedName>
</protein>
<dbReference type="Proteomes" id="UP000003150">
    <property type="component" value="Unassembled WGS sequence"/>
</dbReference>
<gene>
    <name evidence="1" type="ORF">HMPREF0970_00541</name>
</gene>
<accession>D4TX84</accession>
<evidence type="ECO:0000313" key="1">
    <source>
        <dbReference type="EMBL" id="EFF80535.1"/>
    </source>
</evidence>
<proteinExistence type="predicted"/>
<dbReference type="EMBL" id="ACYT02000015">
    <property type="protein sequence ID" value="EFF80535.1"/>
    <property type="molecule type" value="Genomic_DNA"/>
</dbReference>
<comment type="caution">
    <text evidence="1">The sequence shown here is derived from an EMBL/GenBank/DDBJ whole genome shotgun (WGS) entry which is preliminary data.</text>
</comment>
<reference evidence="1 2" key="1">
    <citation type="submission" date="2009-10" db="EMBL/GenBank/DDBJ databases">
        <authorList>
            <person name="Weinstock G."/>
            <person name="Sodergren E."/>
            <person name="Clifton S."/>
            <person name="Fulton L."/>
            <person name="Fulton B."/>
            <person name="Courtney L."/>
            <person name="Fronick C."/>
            <person name="Harrison M."/>
            <person name="Strong C."/>
            <person name="Farmer C."/>
            <person name="Delahaunty K."/>
            <person name="Markovic C."/>
            <person name="Hall O."/>
            <person name="Minx P."/>
            <person name="Tomlinson C."/>
            <person name="Mitreva M."/>
            <person name="Nelson J."/>
            <person name="Hou S."/>
            <person name="Wollam A."/>
            <person name="Pepin K.H."/>
            <person name="Johnson M."/>
            <person name="Bhonagiri V."/>
            <person name="Nash W.E."/>
            <person name="Warren W."/>
            <person name="Chinwalla A."/>
            <person name="Mardis E.R."/>
            <person name="Wilson R.K."/>
        </authorList>
    </citation>
    <scope>NUCLEOTIDE SEQUENCE [LARGE SCALE GENOMIC DNA]</scope>
    <source>
        <strain evidence="1 2">F0309</strain>
    </source>
</reference>
<organism evidence="1 2">
    <name type="scientific">Schaalia odontolytica F0309</name>
    <dbReference type="NCBI Taxonomy" id="649742"/>
    <lineage>
        <taxon>Bacteria</taxon>
        <taxon>Bacillati</taxon>
        <taxon>Actinomycetota</taxon>
        <taxon>Actinomycetes</taxon>
        <taxon>Actinomycetales</taxon>
        <taxon>Actinomycetaceae</taxon>
        <taxon>Schaalia</taxon>
    </lineage>
</organism>
<name>D4TX84_9ACTO</name>